<evidence type="ECO:0000313" key="3">
    <source>
        <dbReference type="Proteomes" id="UP001159428"/>
    </source>
</evidence>
<gene>
    <name evidence="2" type="ORF">PMEA_00034902</name>
</gene>
<feature type="transmembrane region" description="Helical" evidence="1">
    <location>
        <begin position="31"/>
        <end position="49"/>
    </location>
</feature>
<keyword evidence="1" id="KW-0812">Transmembrane</keyword>
<dbReference type="AlphaFoldDB" id="A0AAU9W7X4"/>
<protein>
    <submittedName>
        <fullName evidence="2">Uncharacterized protein</fullName>
    </submittedName>
</protein>
<evidence type="ECO:0000313" key="2">
    <source>
        <dbReference type="EMBL" id="CAH3104820.1"/>
    </source>
</evidence>
<accession>A0AAU9W7X4</accession>
<dbReference type="Proteomes" id="UP001159428">
    <property type="component" value="Unassembled WGS sequence"/>
</dbReference>
<sequence>MFRKVLDAEMKDSAKCIESLMYTIYFVTENFLVFELATTGYLGSAIFLLKKITLLSMKGCLKRFTAA</sequence>
<organism evidence="2 3">
    <name type="scientific">Pocillopora meandrina</name>
    <dbReference type="NCBI Taxonomy" id="46732"/>
    <lineage>
        <taxon>Eukaryota</taxon>
        <taxon>Metazoa</taxon>
        <taxon>Cnidaria</taxon>
        <taxon>Anthozoa</taxon>
        <taxon>Hexacorallia</taxon>
        <taxon>Scleractinia</taxon>
        <taxon>Astrocoeniina</taxon>
        <taxon>Pocilloporidae</taxon>
        <taxon>Pocillopora</taxon>
    </lineage>
</organism>
<comment type="caution">
    <text evidence="2">The sequence shown here is derived from an EMBL/GenBank/DDBJ whole genome shotgun (WGS) entry which is preliminary data.</text>
</comment>
<evidence type="ECO:0000256" key="1">
    <source>
        <dbReference type="SAM" id="Phobius"/>
    </source>
</evidence>
<reference evidence="2 3" key="1">
    <citation type="submission" date="2022-05" db="EMBL/GenBank/DDBJ databases">
        <authorList>
            <consortium name="Genoscope - CEA"/>
            <person name="William W."/>
        </authorList>
    </citation>
    <scope>NUCLEOTIDE SEQUENCE [LARGE SCALE GENOMIC DNA]</scope>
</reference>
<dbReference type="EMBL" id="CALNXJ010000009">
    <property type="protein sequence ID" value="CAH3104820.1"/>
    <property type="molecule type" value="Genomic_DNA"/>
</dbReference>
<keyword evidence="1" id="KW-0472">Membrane</keyword>
<proteinExistence type="predicted"/>
<keyword evidence="1" id="KW-1133">Transmembrane helix</keyword>
<keyword evidence="3" id="KW-1185">Reference proteome</keyword>
<name>A0AAU9W7X4_9CNID</name>